<gene>
    <name evidence="14" type="ORF">EBB45_17985</name>
</gene>
<dbReference type="PROSITE" id="PS60001">
    <property type="entry name" value="NOS"/>
    <property type="match status" value="1"/>
</dbReference>
<dbReference type="CDD" id="cd00575">
    <property type="entry name" value="NOS_oxygenase"/>
    <property type="match status" value="1"/>
</dbReference>
<dbReference type="Gene3D" id="3.90.340.10">
    <property type="entry name" value="Nitric Oxide Synthase, Chain A, domain 1"/>
    <property type="match status" value="1"/>
</dbReference>
<dbReference type="InterPro" id="IPR004030">
    <property type="entry name" value="NOS_N"/>
</dbReference>
<evidence type="ECO:0000256" key="10">
    <source>
        <dbReference type="ARBA" id="ARBA00048713"/>
    </source>
</evidence>
<dbReference type="GO" id="GO:0020037">
    <property type="term" value="F:heme binding"/>
    <property type="evidence" value="ECO:0007669"/>
    <property type="project" value="InterPro"/>
</dbReference>
<evidence type="ECO:0000256" key="5">
    <source>
        <dbReference type="ARBA" id="ARBA00018859"/>
    </source>
</evidence>
<dbReference type="Proteomes" id="UP000274033">
    <property type="component" value="Unassembled WGS sequence"/>
</dbReference>
<dbReference type="InterPro" id="IPR044940">
    <property type="entry name" value="NOS_dom_2"/>
</dbReference>
<dbReference type="InterPro" id="IPR050607">
    <property type="entry name" value="NOS"/>
</dbReference>
<dbReference type="OrthoDB" id="3398374at2"/>
<evidence type="ECO:0000259" key="13">
    <source>
        <dbReference type="PROSITE" id="PS60001"/>
    </source>
</evidence>
<comment type="similarity">
    <text evidence="3 11">Belongs to the NOS family. Bacterial NOS oxygenase subfamily.</text>
</comment>
<comment type="function">
    <text evidence="2 11">Catalyzes the production of nitric oxide.</text>
</comment>
<evidence type="ECO:0000256" key="2">
    <source>
        <dbReference type="ARBA" id="ARBA00002642"/>
    </source>
</evidence>
<dbReference type="PANTHER" id="PTHR43410">
    <property type="entry name" value="NITRIC OXIDE SYNTHASE OXYGENASE"/>
    <property type="match status" value="1"/>
</dbReference>
<comment type="subunit">
    <text evidence="11">Homodimer.</text>
</comment>
<evidence type="ECO:0000256" key="6">
    <source>
        <dbReference type="ARBA" id="ARBA00022617"/>
    </source>
</evidence>
<dbReference type="GO" id="GO:0004517">
    <property type="term" value="F:nitric-oxide synthase activity"/>
    <property type="evidence" value="ECO:0007669"/>
    <property type="project" value="InterPro"/>
</dbReference>
<keyword evidence="8 11" id="KW-0560">Oxidoreductase</keyword>
<keyword evidence="7 11" id="KW-0479">Metal-binding</keyword>
<proteinExistence type="inferred from homology"/>
<dbReference type="PANTHER" id="PTHR43410:SF1">
    <property type="entry name" value="NITRIC OXIDE SYNTHASE"/>
    <property type="match status" value="1"/>
</dbReference>
<dbReference type="EC" id="1.14.14.47" evidence="4 11"/>
<evidence type="ECO:0000256" key="1">
    <source>
        <dbReference type="ARBA" id="ARBA00001971"/>
    </source>
</evidence>
<dbReference type="InterPro" id="IPR017142">
    <property type="entry name" value="Nitric_oxide_synthase_Oase-su"/>
</dbReference>
<keyword evidence="15" id="KW-1185">Reference proteome</keyword>
<comment type="cofactor">
    <cofactor evidence="1 11 12">
        <name>heme</name>
        <dbReference type="ChEBI" id="CHEBI:30413"/>
    </cofactor>
</comment>
<keyword evidence="6 11" id="KW-0349">Heme</keyword>
<keyword evidence="9 11" id="KW-0408">Iron</keyword>
<protein>
    <recommendedName>
        <fullName evidence="5 11">Nitric oxide synthase oxygenase</fullName>
        <ecNumber evidence="4 11">1.14.14.47</ecNumber>
    </recommendedName>
</protein>
<dbReference type="Gene3D" id="3.90.440.10">
    <property type="entry name" value="Nitric Oxide Synthase,Heme Domain,Chain A domain 2"/>
    <property type="match status" value="1"/>
</dbReference>
<evidence type="ECO:0000256" key="3">
    <source>
        <dbReference type="ARBA" id="ARBA00005411"/>
    </source>
</evidence>
<dbReference type="InterPro" id="IPR044943">
    <property type="entry name" value="NOS_dom_1"/>
</dbReference>
<evidence type="ECO:0000256" key="12">
    <source>
        <dbReference type="PIRSR" id="PIRSR037219-1"/>
    </source>
</evidence>
<evidence type="ECO:0000256" key="7">
    <source>
        <dbReference type="ARBA" id="ARBA00022723"/>
    </source>
</evidence>
<comment type="catalytic activity">
    <reaction evidence="10">
        <text>3 reduced [flavodoxin] + 2 L-arginine + 4 O2 = 3 oxidized [flavodoxin] + 2 L-citrulline + 2 nitric oxide + 4 H2O + 5 H(+)</text>
        <dbReference type="Rhea" id="RHEA:52324"/>
        <dbReference type="Rhea" id="RHEA-COMP:10622"/>
        <dbReference type="Rhea" id="RHEA-COMP:10623"/>
        <dbReference type="ChEBI" id="CHEBI:15377"/>
        <dbReference type="ChEBI" id="CHEBI:15378"/>
        <dbReference type="ChEBI" id="CHEBI:15379"/>
        <dbReference type="ChEBI" id="CHEBI:16480"/>
        <dbReference type="ChEBI" id="CHEBI:32682"/>
        <dbReference type="ChEBI" id="CHEBI:57618"/>
        <dbReference type="ChEBI" id="CHEBI:57743"/>
        <dbReference type="ChEBI" id="CHEBI:58210"/>
        <dbReference type="EC" id="1.14.14.47"/>
    </reaction>
</comment>
<dbReference type="RefSeq" id="WP_124766734.1">
    <property type="nucleotide sequence ID" value="NZ_JAFBDY010000026.1"/>
</dbReference>
<comment type="miscellaneous">
    <text evidence="11">This protein is similar to the oxygenase domain of eukaryotic nitric oxide synthases but lacks the reductase domain which, in eukaryotes, is responsible for transfer of electrons to the ferric heme during nitric oxide synthesis.</text>
</comment>
<sequence length="348" mass="40670">MNIQETEHFLTQYKDENELTNEWYLERMREVKDLNEYWPTTEELEFGARVAWRNSNRCIGRLFWQSLHVIDERQLEDEVQIFEALLRHILYATNGGKIRPTITIFKPGKVRIWNEQLIRYAGYVTNEGIVGDPNSVTFTKVCEELGWFGEGTNFDVLPLVIQVGDRKPKFFEIPNSYVLEVKIRHPQYKSIDKLNLKWYAVPIISNMRLSIGGVDFQAAPFNGWYMGTEIGARNLADTDRYNMLPEIAKGLGIEMDLNATLWKDRALVELNIAVLHSYKEDGVSIVDHHTAAQQFKLFEQKEQEKEREVTGNWTWLIPPLSPATTQIYHKPIANIIKKPNYFNQKRPY</sequence>
<feature type="binding site" description="axial binding residue" evidence="12">
    <location>
        <position position="58"/>
    </location>
    <ligand>
        <name>heme</name>
        <dbReference type="ChEBI" id="CHEBI:30413"/>
    </ligand>
    <ligandPart>
        <name>Fe</name>
        <dbReference type="ChEBI" id="CHEBI:18248"/>
    </ligandPart>
</feature>
<dbReference type="GO" id="GO:0006809">
    <property type="term" value="P:nitric oxide biosynthetic process"/>
    <property type="evidence" value="ECO:0007669"/>
    <property type="project" value="InterPro"/>
</dbReference>
<dbReference type="InterPro" id="IPR036119">
    <property type="entry name" value="NOS_N_sf"/>
</dbReference>
<evidence type="ECO:0000256" key="4">
    <source>
        <dbReference type="ARBA" id="ARBA00012735"/>
    </source>
</evidence>
<dbReference type="GO" id="GO:0046872">
    <property type="term" value="F:metal ion binding"/>
    <property type="evidence" value="ECO:0007669"/>
    <property type="project" value="UniProtKB-KW"/>
</dbReference>
<evidence type="ECO:0000313" key="14">
    <source>
        <dbReference type="EMBL" id="RQW72394.1"/>
    </source>
</evidence>
<evidence type="ECO:0000256" key="8">
    <source>
        <dbReference type="ARBA" id="ARBA00023002"/>
    </source>
</evidence>
<comment type="caution">
    <text evidence="14">The sequence shown here is derived from an EMBL/GenBank/DDBJ whole genome shotgun (WGS) entry which is preliminary data.</text>
</comment>
<dbReference type="PIRSF" id="PIRSF037219">
    <property type="entry name" value="NOS_oxygenase"/>
    <property type="match status" value="1"/>
</dbReference>
<evidence type="ECO:0000313" key="15">
    <source>
        <dbReference type="Proteomes" id="UP000274033"/>
    </source>
</evidence>
<name>A0A3N9U726_9BACI</name>
<evidence type="ECO:0000256" key="11">
    <source>
        <dbReference type="PIRNR" id="PIRNR037219"/>
    </source>
</evidence>
<dbReference type="Pfam" id="PF02898">
    <property type="entry name" value="NO_synthase"/>
    <property type="match status" value="1"/>
</dbReference>
<dbReference type="AlphaFoldDB" id="A0A3N9U726"/>
<dbReference type="SUPFAM" id="SSF56512">
    <property type="entry name" value="Nitric oxide (NO) synthase oxygenase domain"/>
    <property type="match status" value="1"/>
</dbReference>
<reference evidence="14 15" key="1">
    <citation type="journal article" date="2013" name="J. Microbiol.">
        <title>Lysinibacillus chungkukjangi sp. nov., isolated from Chungkukjang, Korean fermented soybean food.</title>
        <authorList>
            <person name="Kim S.J."/>
            <person name="Jang Y.H."/>
            <person name="Hamada M."/>
            <person name="Ahn J.H."/>
            <person name="Weon H.Y."/>
            <person name="Suzuki K."/>
            <person name="Whang K.S."/>
            <person name="Kwon S.W."/>
        </authorList>
    </citation>
    <scope>NUCLEOTIDE SEQUENCE [LARGE SCALE GENOMIC DNA]</scope>
    <source>
        <strain evidence="14 15">MCCC 1A12701</strain>
    </source>
</reference>
<organism evidence="14 15">
    <name type="scientific">Lysinibacillus composti</name>
    <dbReference type="NCBI Taxonomy" id="720633"/>
    <lineage>
        <taxon>Bacteria</taxon>
        <taxon>Bacillati</taxon>
        <taxon>Bacillota</taxon>
        <taxon>Bacilli</taxon>
        <taxon>Bacillales</taxon>
        <taxon>Bacillaceae</taxon>
        <taxon>Lysinibacillus</taxon>
    </lineage>
</organism>
<feature type="domain" description="Nitric oxide synthase (NOS)" evidence="13">
    <location>
        <begin position="57"/>
        <end position="64"/>
    </location>
</feature>
<dbReference type="Gene3D" id="3.90.1230.10">
    <property type="entry name" value="Nitric Oxide Synthase, Chain A, domain 3"/>
    <property type="match status" value="1"/>
</dbReference>
<dbReference type="InterPro" id="IPR044944">
    <property type="entry name" value="NOS_dom_3"/>
</dbReference>
<accession>A0A3N9U726</accession>
<evidence type="ECO:0000256" key="9">
    <source>
        <dbReference type="ARBA" id="ARBA00023004"/>
    </source>
</evidence>
<dbReference type="EMBL" id="RRCT01000026">
    <property type="protein sequence ID" value="RQW72394.1"/>
    <property type="molecule type" value="Genomic_DNA"/>
</dbReference>